<protein>
    <submittedName>
        <fullName evidence="1">Uncharacterized protein</fullName>
    </submittedName>
</protein>
<proteinExistence type="predicted"/>
<gene>
    <name evidence="1" type="ORF">LCGC14_1815570</name>
</gene>
<comment type="caution">
    <text evidence="1">The sequence shown here is derived from an EMBL/GenBank/DDBJ whole genome shotgun (WGS) entry which is preliminary data.</text>
</comment>
<dbReference type="AlphaFoldDB" id="A0A0F9GKD3"/>
<sequence>MEIEGRQVTTEKNYLDPVTYVPNHAKGNAGHKDCQQGVIIEVREGSVMVLYCHTRTVQATNPSDLVWG</sequence>
<dbReference type="EMBL" id="LAZR01017704">
    <property type="protein sequence ID" value="KKL99324.1"/>
    <property type="molecule type" value="Genomic_DNA"/>
</dbReference>
<evidence type="ECO:0000313" key="1">
    <source>
        <dbReference type="EMBL" id="KKL99324.1"/>
    </source>
</evidence>
<organism evidence="1">
    <name type="scientific">marine sediment metagenome</name>
    <dbReference type="NCBI Taxonomy" id="412755"/>
    <lineage>
        <taxon>unclassified sequences</taxon>
        <taxon>metagenomes</taxon>
        <taxon>ecological metagenomes</taxon>
    </lineage>
</organism>
<name>A0A0F9GKD3_9ZZZZ</name>
<reference evidence="1" key="1">
    <citation type="journal article" date="2015" name="Nature">
        <title>Complex archaea that bridge the gap between prokaryotes and eukaryotes.</title>
        <authorList>
            <person name="Spang A."/>
            <person name="Saw J.H."/>
            <person name="Jorgensen S.L."/>
            <person name="Zaremba-Niedzwiedzka K."/>
            <person name="Martijn J."/>
            <person name="Lind A.E."/>
            <person name="van Eijk R."/>
            <person name="Schleper C."/>
            <person name="Guy L."/>
            <person name="Ettema T.J."/>
        </authorList>
    </citation>
    <scope>NUCLEOTIDE SEQUENCE</scope>
</reference>
<accession>A0A0F9GKD3</accession>